<comment type="caution">
    <text evidence="10">The sequence shown here is derived from an EMBL/GenBank/DDBJ whole genome shotgun (WGS) entry which is preliminary data.</text>
</comment>
<dbReference type="GO" id="GO:0009011">
    <property type="term" value="F:alpha-1,4-glucan glucosyltransferase (ADP-glucose donor) activity"/>
    <property type="evidence" value="ECO:0007669"/>
    <property type="project" value="UniProtKB-UniRule"/>
</dbReference>
<dbReference type="EC" id="2.4.1.21" evidence="7"/>
<protein>
    <recommendedName>
        <fullName evidence="7">Glycogen synthase</fullName>
        <ecNumber evidence="7">2.4.1.21</ecNumber>
    </recommendedName>
    <alternativeName>
        <fullName evidence="7">Starch [bacterial glycogen] synthase</fullName>
    </alternativeName>
</protein>
<dbReference type="CDD" id="cd03791">
    <property type="entry name" value="GT5_Glycogen_synthase_DULL1-like"/>
    <property type="match status" value="1"/>
</dbReference>
<evidence type="ECO:0000256" key="5">
    <source>
        <dbReference type="ARBA" id="ARBA00022679"/>
    </source>
</evidence>
<evidence type="ECO:0000256" key="3">
    <source>
        <dbReference type="ARBA" id="ARBA00010281"/>
    </source>
</evidence>
<dbReference type="GO" id="GO:0005978">
    <property type="term" value="P:glycogen biosynthetic process"/>
    <property type="evidence" value="ECO:0007669"/>
    <property type="project" value="UniProtKB-UniRule"/>
</dbReference>
<dbReference type="PANTHER" id="PTHR45825:SF11">
    <property type="entry name" value="ALPHA AMYLASE DOMAIN-CONTAINING PROTEIN"/>
    <property type="match status" value="1"/>
</dbReference>
<comment type="similarity">
    <text evidence="3 7">Belongs to the glycosyltransferase 1 family. Bacterial/plant glycogen synthase subfamily.</text>
</comment>
<comment type="function">
    <text evidence="2 7">Synthesizes alpha-1,4-glucan chains using ADP-glucose.</text>
</comment>
<evidence type="ECO:0000256" key="2">
    <source>
        <dbReference type="ARBA" id="ARBA00002764"/>
    </source>
</evidence>
<dbReference type="InterPro" id="IPR001296">
    <property type="entry name" value="Glyco_trans_1"/>
</dbReference>
<feature type="domain" description="Glycosyl transferase family 1" evidence="8">
    <location>
        <begin position="304"/>
        <end position="459"/>
    </location>
</feature>
<dbReference type="UniPathway" id="UPA00164"/>
<dbReference type="PANTHER" id="PTHR45825">
    <property type="entry name" value="GRANULE-BOUND STARCH SYNTHASE 1, CHLOROPLASTIC/AMYLOPLASTIC"/>
    <property type="match status" value="1"/>
</dbReference>
<dbReference type="Gene3D" id="3.40.50.2000">
    <property type="entry name" value="Glycogen Phosphorylase B"/>
    <property type="match status" value="2"/>
</dbReference>
<dbReference type="SUPFAM" id="SSF53756">
    <property type="entry name" value="UDP-Glycosyltransferase/glycogen phosphorylase"/>
    <property type="match status" value="1"/>
</dbReference>
<evidence type="ECO:0000313" key="11">
    <source>
        <dbReference type="Proteomes" id="UP000033831"/>
    </source>
</evidence>
<accession>A0A0G1HZT9</accession>
<feature type="binding site" evidence="7">
    <location>
        <position position="29"/>
    </location>
    <ligand>
        <name>ADP-alpha-D-glucose</name>
        <dbReference type="ChEBI" id="CHEBI:57498"/>
    </ligand>
</feature>
<evidence type="ECO:0000256" key="7">
    <source>
        <dbReference type="HAMAP-Rule" id="MF_00484"/>
    </source>
</evidence>
<evidence type="ECO:0000256" key="4">
    <source>
        <dbReference type="ARBA" id="ARBA00022676"/>
    </source>
</evidence>
<keyword evidence="4 7" id="KW-0328">Glycosyltransferase</keyword>
<proteinExistence type="inferred from homology"/>
<sequence length="502" mass="57952">MKMFSTGLIKQSRPLKILFVGSEIAPFVKVGGLGEVLHSLPKALAELGHDVRTMIPKYASIDEEEFPMTIIVDGLLVPNPESEDLVCNVKKYKHGDNPVINYFLENQEYYEKRGSVYGYDDDPARWALLSRGTLEFVRHMSAEWKPDIIVSNDWQGGLIPNYMKCEYSKDPVISKIASAFIIHNIHYQGMFDHRYGSELDYDDGQSQIPSITDPRLLKINFMRRGIRYADVINTVSPTYAREITTPEYGELLDELLQERRSRLFGILDGVNYDNYNPETNPYVEFKYNEKNLDERIKNKKVLQQKFNLPEKQNAFVVCMISRFTEQKGIDLVVETIEPLLENFDFQLILLGTGESRFVSFFGELAKKRKNVAAHLSFDNILPHVIYSGADAILIPSRFEPCGLTQMEAMRYGVVPIVRKIGGLADSVKDHTSLEDPGTGFVFEKYDRYAFLGTFMRAYEIFKYPEIWQEIQKRAMKENFSWDKSAKEYEKLFLRALNQFNLQ</sequence>
<name>A0A0G1HZT9_9BACT</name>
<dbReference type="GO" id="GO:0004373">
    <property type="term" value="F:alpha-1,4-glucan glucosyltransferase (UDP-glucose donor) activity"/>
    <property type="evidence" value="ECO:0007669"/>
    <property type="project" value="InterPro"/>
</dbReference>
<reference evidence="10 11" key="1">
    <citation type="journal article" date="2015" name="Nature">
        <title>rRNA introns, odd ribosomes, and small enigmatic genomes across a large radiation of phyla.</title>
        <authorList>
            <person name="Brown C.T."/>
            <person name="Hug L.A."/>
            <person name="Thomas B.C."/>
            <person name="Sharon I."/>
            <person name="Castelle C.J."/>
            <person name="Singh A."/>
            <person name="Wilkins M.J."/>
            <person name="Williams K.H."/>
            <person name="Banfield J.F."/>
        </authorList>
    </citation>
    <scope>NUCLEOTIDE SEQUENCE [LARGE SCALE GENOMIC DNA]</scope>
</reference>
<dbReference type="EMBL" id="LCGX01000002">
    <property type="protein sequence ID" value="KKT25122.1"/>
    <property type="molecule type" value="Genomic_DNA"/>
</dbReference>
<keyword evidence="5 7" id="KW-0808">Transferase</keyword>
<dbReference type="InterPro" id="IPR013534">
    <property type="entry name" value="Starch_synth_cat_dom"/>
</dbReference>
<dbReference type="InterPro" id="IPR011835">
    <property type="entry name" value="GS/SS"/>
</dbReference>
<evidence type="ECO:0000259" key="9">
    <source>
        <dbReference type="Pfam" id="PF08323"/>
    </source>
</evidence>
<evidence type="ECO:0000313" key="10">
    <source>
        <dbReference type="EMBL" id="KKT25122.1"/>
    </source>
</evidence>
<evidence type="ECO:0000256" key="1">
    <source>
        <dbReference type="ARBA" id="ARBA00001478"/>
    </source>
</evidence>
<keyword evidence="6 7" id="KW-0320">Glycogen biosynthesis</keyword>
<comment type="pathway">
    <text evidence="7">Glycan biosynthesis; glycogen biosynthesis.</text>
</comment>
<feature type="domain" description="Starch synthase catalytic" evidence="9">
    <location>
        <begin position="16"/>
        <end position="258"/>
    </location>
</feature>
<comment type="catalytic activity">
    <reaction evidence="1 7">
        <text>[(1-&gt;4)-alpha-D-glucosyl](n) + ADP-alpha-D-glucose = [(1-&gt;4)-alpha-D-glucosyl](n+1) + ADP + H(+)</text>
        <dbReference type="Rhea" id="RHEA:18189"/>
        <dbReference type="Rhea" id="RHEA-COMP:9584"/>
        <dbReference type="Rhea" id="RHEA-COMP:9587"/>
        <dbReference type="ChEBI" id="CHEBI:15378"/>
        <dbReference type="ChEBI" id="CHEBI:15444"/>
        <dbReference type="ChEBI" id="CHEBI:57498"/>
        <dbReference type="ChEBI" id="CHEBI:456216"/>
        <dbReference type="EC" id="2.4.1.21"/>
    </reaction>
</comment>
<dbReference type="Proteomes" id="UP000033831">
    <property type="component" value="Unassembled WGS sequence"/>
</dbReference>
<evidence type="ECO:0000259" key="8">
    <source>
        <dbReference type="Pfam" id="PF00534"/>
    </source>
</evidence>
<dbReference type="PATRIC" id="fig|1618779.3.peg.40"/>
<dbReference type="NCBIfam" id="TIGR02095">
    <property type="entry name" value="glgA"/>
    <property type="match status" value="1"/>
</dbReference>
<dbReference type="HAMAP" id="MF_00484">
    <property type="entry name" value="Glycogen_synth"/>
    <property type="match status" value="1"/>
</dbReference>
<dbReference type="Pfam" id="PF08323">
    <property type="entry name" value="Glyco_transf_5"/>
    <property type="match status" value="1"/>
</dbReference>
<dbReference type="AlphaFoldDB" id="A0A0G1HZT9"/>
<evidence type="ECO:0000256" key="6">
    <source>
        <dbReference type="ARBA" id="ARBA00023056"/>
    </source>
</evidence>
<dbReference type="Pfam" id="PF00534">
    <property type="entry name" value="Glycos_transf_1"/>
    <property type="match status" value="1"/>
</dbReference>
<gene>
    <name evidence="7" type="primary">glgA</name>
    <name evidence="10" type="ORF">UW07_C0002G0011</name>
</gene>
<organism evidence="10 11">
    <name type="scientific">Candidatus Nomurabacteria bacterium GW2011_GWF2_43_8</name>
    <dbReference type="NCBI Taxonomy" id="1618779"/>
    <lineage>
        <taxon>Bacteria</taxon>
        <taxon>Candidatus Nomuraibacteriota</taxon>
    </lineage>
</organism>